<dbReference type="InterPro" id="IPR008254">
    <property type="entry name" value="Flavodoxin/NO_synth"/>
</dbReference>
<dbReference type="PROSITE" id="PS51384">
    <property type="entry name" value="FAD_FR"/>
    <property type="match status" value="1"/>
</dbReference>
<evidence type="ECO:0000313" key="9">
    <source>
        <dbReference type="Proteomes" id="UP000183487"/>
    </source>
</evidence>
<dbReference type="InterPro" id="IPR001709">
    <property type="entry name" value="Flavoprot_Pyr_Nucl_cyt_Rdtase"/>
</dbReference>
<dbReference type="InterPro" id="IPR017927">
    <property type="entry name" value="FAD-bd_FR_type"/>
</dbReference>
<feature type="domain" description="FAD-binding FR-type" evidence="7">
    <location>
        <begin position="229"/>
        <end position="405"/>
    </location>
</feature>
<dbReference type="InterPro" id="IPR029039">
    <property type="entry name" value="Flavoprotein-like_sf"/>
</dbReference>
<dbReference type="PRINTS" id="PR00369">
    <property type="entry name" value="FLAVODOXIN"/>
</dbReference>
<keyword evidence="3" id="KW-0813">Transport</keyword>
<dbReference type="InterPro" id="IPR001433">
    <property type="entry name" value="OxRdtase_FAD/NAD-bd"/>
</dbReference>
<dbReference type="SUPFAM" id="SSF52343">
    <property type="entry name" value="Ferredoxin reductase-like, C-terminal NADP-linked domain"/>
    <property type="match status" value="1"/>
</dbReference>
<dbReference type="GO" id="GO:0003958">
    <property type="term" value="F:NADPH-hemoprotein reductase activity"/>
    <property type="evidence" value="ECO:0007669"/>
    <property type="project" value="UniProtKB-EC"/>
</dbReference>
<dbReference type="PROSITE" id="PS50902">
    <property type="entry name" value="FLAVODOXIN_LIKE"/>
    <property type="match status" value="1"/>
</dbReference>
<feature type="transmembrane region" description="Helical" evidence="5">
    <location>
        <begin position="12"/>
        <end position="30"/>
    </location>
</feature>
<dbReference type="PRINTS" id="PR00371">
    <property type="entry name" value="FPNCR"/>
</dbReference>
<gene>
    <name evidence="8" type="ORF">SAMN05443245_5517</name>
</gene>
<feature type="transmembrane region" description="Helical" evidence="5">
    <location>
        <begin position="36"/>
        <end position="53"/>
    </location>
</feature>
<keyword evidence="1" id="KW-0285">Flavoprotein</keyword>
<proteinExistence type="predicted"/>
<dbReference type="SUPFAM" id="SSF52218">
    <property type="entry name" value="Flavoproteins"/>
    <property type="match status" value="1"/>
</dbReference>
<dbReference type="SUPFAM" id="SSF63380">
    <property type="entry name" value="Riboflavin synthase domain-like"/>
    <property type="match status" value="1"/>
</dbReference>
<dbReference type="CDD" id="cd06200">
    <property type="entry name" value="SiR_like1"/>
    <property type="match status" value="1"/>
</dbReference>
<evidence type="ECO:0000256" key="1">
    <source>
        <dbReference type="ARBA" id="ARBA00022630"/>
    </source>
</evidence>
<dbReference type="Proteomes" id="UP000183487">
    <property type="component" value="Unassembled WGS sequence"/>
</dbReference>
<keyword evidence="5" id="KW-0812">Transmembrane</keyword>
<evidence type="ECO:0000259" key="7">
    <source>
        <dbReference type="PROSITE" id="PS51384"/>
    </source>
</evidence>
<evidence type="ECO:0000256" key="5">
    <source>
        <dbReference type="SAM" id="Phobius"/>
    </source>
</evidence>
<dbReference type="PANTHER" id="PTHR19384">
    <property type="entry name" value="NITRIC OXIDE SYNTHASE-RELATED"/>
    <property type="match status" value="1"/>
</dbReference>
<keyword evidence="3" id="KW-0249">Electron transport</keyword>
<dbReference type="InterPro" id="IPR017938">
    <property type="entry name" value="Riboflavin_synthase-like_b-brl"/>
</dbReference>
<dbReference type="PANTHER" id="PTHR19384:SF17">
    <property type="entry name" value="NADPH--CYTOCHROME P450 REDUCTASE"/>
    <property type="match status" value="1"/>
</dbReference>
<dbReference type="GO" id="GO:0050660">
    <property type="term" value="F:flavin adenine dinucleotide binding"/>
    <property type="evidence" value="ECO:0007669"/>
    <property type="project" value="TreeGrafter"/>
</dbReference>
<dbReference type="InterPro" id="IPR039261">
    <property type="entry name" value="FNR_nucleotide-bd"/>
</dbReference>
<evidence type="ECO:0000256" key="2">
    <source>
        <dbReference type="ARBA" id="ARBA00022643"/>
    </source>
</evidence>
<evidence type="ECO:0000256" key="4">
    <source>
        <dbReference type="ARBA" id="ARBA00023797"/>
    </source>
</evidence>
<dbReference type="EMBL" id="FNKP01000002">
    <property type="protein sequence ID" value="SDR40041.1"/>
    <property type="molecule type" value="Genomic_DNA"/>
</dbReference>
<keyword evidence="9" id="KW-1185">Reference proteome</keyword>
<dbReference type="Gene3D" id="2.40.30.10">
    <property type="entry name" value="Translation factors"/>
    <property type="match status" value="1"/>
</dbReference>
<keyword evidence="2" id="KW-0288">FMN</keyword>
<sequence length="544" mass="59617">MTLRVFRPDGFRSTLIWSALSLIGAGMAYFGETRLAMAGGVIVAYLAMCVGVLRAHRRRSRQVGANTVRGNADNTVVLVAYASQTGFAEQLAVQTAQLFRRAGRVVQLESLDTLGFDALMRYNQALFIVSTTGEGDAPDNAVSFVRKVMSAGAAQSLQTLHYAVLALGDRNYRDFCAFGHMVDRWLRDRRAQSLFDLIEVNNGDPAALRLWHERLSSSAFEGGDEVLTPLSGTRWILDQRNLLNPGSAGNPAFHVCLKPDDPAALNWQPGDIAEIRPQHPEAVVAAWLRMLCLDGDTAVDCDRKIIKLSEAISTRTLPVKVDVLRGQSPQVIVDSCEPLPSRKYSISSLPADGRLELLVRQARYPDASSSEGIGLGLASGWLTRHAPPDASISVRVRTNRGFHAPSDDRPLILIGAGTGLAGLRAHLKHRAECGHRRNWLIFGERSAAHDTFHADEIAHWRAAGVLERLDQVWSRDGGEYRYVHDAIRGAAGHVQQWVEGGASIYVCGSAQRMAQTVQAALVDVIGEARVDSLREAGRYRRDVY</sequence>
<accession>A0A1H1IQM7</accession>
<keyword evidence="5" id="KW-0472">Membrane</keyword>
<organism evidence="8 9">
    <name type="scientific">Paraburkholderia fungorum</name>
    <dbReference type="NCBI Taxonomy" id="134537"/>
    <lineage>
        <taxon>Bacteria</taxon>
        <taxon>Pseudomonadati</taxon>
        <taxon>Pseudomonadota</taxon>
        <taxon>Betaproteobacteria</taxon>
        <taxon>Burkholderiales</taxon>
        <taxon>Burkholderiaceae</taxon>
        <taxon>Paraburkholderia</taxon>
    </lineage>
</organism>
<evidence type="ECO:0000259" key="6">
    <source>
        <dbReference type="PROSITE" id="PS50902"/>
    </source>
</evidence>
<keyword evidence="5" id="KW-1133">Transmembrane helix</keyword>
<dbReference type="EC" id="1.6.2.4" evidence="4"/>
<protein>
    <recommendedName>
        <fullName evidence="4">NADPH--hemoprotein reductase</fullName>
        <ecNumber evidence="4">1.6.2.4</ecNumber>
    </recommendedName>
</protein>
<dbReference type="GO" id="GO:0010181">
    <property type="term" value="F:FMN binding"/>
    <property type="evidence" value="ECO:0007669"/>
    <property type="project" value="InterPro"/>
</dbReference>
<dbReference type="InterPro" id="IPR001094">
    <property type="entry name" value="Flavdoxin-like"/>
</dbReference>
<dbReference type="Pfam" id="PF00175">
    <property type="entry name" value="NAD_binding_1"/>
    <property type="match status" value="1"/>
</dbReference>
<dbReference type="AlphaFoldDB" id="A0A1H1IQM7"/>
<evidence type="ECO:0000256" key="3">
    <source>
        <dbReference type="ARBA" id="ARBA00022982"/>
    </source>
</evidence>
<dbReference type="Gene3D" id="3.40.50.80">
    <property type="entry name" value="Nucleotide-binding domain of ferredoxin-NADP reductase (FNR) module"/>
    <property type="match status" value="1"/>
</dbReference>
<name>A0A1H1IQM7_9BURK</name>
<dbReference type="Pfam" id="PF00258">
    <property type="entry name" value="Flavodoxin_1"/>
    <property type="match status" value="1"/>
</dbReference>
<reference evidence="9" key="1">
    <citation type="submission" date="2016-10" db="EMBL/GenBank/DDBJ databases">
        <authorList>
            <person name="Varghese N."/>
        </authorList>
    </citation>
    <scope>NUCLEOTIDE SEQUENCE [LARGE SCALE GENOMIC DNA]</scope>
    <source>
        <strain evidence="9">GAS106B</strain>
    </source>
</reference>
<evidence type="ECO:0000313" key="8">
    <source>
        <dbReference type="EMBL" id="SDR40041.1"/>
    </source>
</evidence>
<feature type="domain" description="Flavodoxin-like" evidence="6">
    <location>
        <begin position="77"/>
        <end position="216"/>
    </location>
</feature>
<dbReference type="Gene3D" id="3.40.50.360">
    <property type="match status" value="1"/>
</dbReference>
<dbReference type="GO" id="GO:0005829">
    <property type="term" value="C:cytosol"/>
    <property type="evidence" value="ECO:0007669"/>
    <property type="project" value="TreeGrafter"/>
</dbReference>